<dbReference type="InterPro" id="IPR014912">
    <property type="entry name" value="Sep15_SelM_dom"/>
</dbReference>
<gene>
    <name evidence="6" type="ORF">TrCOL_g4616</name>
</gene>
<feature type="region of interest" description="Disordered" evidence="2">
    <location>
        <begin position="196"/>
        <end position="230"/>
    </location>
</feature>
<dbReference type="Proteomes" id="UP001165065">
    <property type="component" value="Unassembled WGS sequence"/>
</dbReference>
<dbReference type="InterPro" id="IPR036249">
    <property type="entry name" value="Thioredoxin-like_sf"/>
</dbReference>
<dbReference type="OrthoDB" id="205360at2759"/>
<dbReference type="SUPFAM" id="SSF52833">
    <property type="entry name" value="Thioredoxin-like"/>
    <property type="match status" value="1"/>
</dbReference>
<feature type="transmembrane region" description="Helical" evidence="3">
    <location>
        <begin position="173"/>
        <end position="192"/>
    </location>
</feature>
<comment type="caution">
    <text evidence="6">The sequence shown here is derived from an EMBL/GenBank/DDBJ whole genome shotgun (WGS) entry which is preliminary data.</text>
</comment>
<feature type="compositionally biased region" description="Gly residues" evidence="2">
    <location>
        <begin position="198"/>
        <end position="211"/>
    </location>
</feature>
<protein>
    <recommendedName>
        <fullName evidence="5">Selenoprotein F/M domain-containing protein</fullName>
    </recommendedName>
</protein>
<evidence type="ECO:0000256" key="3">
    <source>
        <dbReference type="SAM" id="Phobius"/>
    </source>
</evidence>
<evidence type="ECO:0000313" key="7">
    <source>
        <dbReference type="Proteomes" id="UP001165065"/>
    </source>
</evidence>
<evidence type="ECO:0000313" key="6">
    <source>
        <dbReference type="EMBL" id="GMI26038.1"/>
    </source>
</evidence>
<proteinExistence type="inferred from homology"/>
<feature type="chain" id="PRO_5040966696" description="Selenoprotein F/M domain-containing protein" evidence="4">
    <location>
        <begin position="26"/>
        <end position="230"/>
    </location>
</feature>
<dbReference type="Pfam" id="PF08806">
    <property type="entry name" value="Sep15_SelM"/>
    <property type="match status" value="1"/>
</dbReference>
<evidence type="ECO:0000256" key="4">
    <source>
        <dbReference type="SAM" id="SignalP"/>
    </source>
</evidence>
<name>A0A9W7G014_9STRA</name>
<feature type="region of interest" description="Disordered" evidence="2">
    <location>
        <begin position="148"/>
        <end position="167"/>
    </location>
</feature>
<keyword evidence="4" id="KW-0732">Signal</keyword>
<dbReference type="AlphaFoldDB" id="A0A9W7G014"/>
<keyword evidence="3" id="KW-0472">Membrane</keyword>
<dbReference type="Gene3D" id="3.40.30.50">
    <property type="entry name" value="Sep15/SelM thioredoxin-like domain, active-site redox motif"/>
    <property type="match status" value="1"/>
</dbReference>
<feature type="compositionally biased region" description="Basic residues" evidence="2">
    <location>
        <begin position="221"/>
        <end position="230"/>
    </location>
</feature>
<feature type="domain" description="Selenoprotein F/M" evidence="5">
    <location>
        <begin position="51"/>
        <end position="99"/>
    </location>
</feature>
<comment type="similarity">
    <text evidence="1">Belongs to the selenoprotein M/F family.</text>
</comment>
<keyword evidence="3" id="KW-0812">Transmembrane</keyword>
<keyword evidence="7" id="KW-1185">Reference proteome</keyword>
<organism evidence="6 7">
    <name type="scientific">Triparma columacea</name>
    <dbReference type="NCBI Taxonomy" id="722753"/>
    <lineage>
        <taxon>Eukaryota</taxon>
        <taxon>Sar</taxon>
        <taxon>Stramenopiles</taxon>
        <taxon>Ochrophyta</taxon>
        <taxon>Bolidophyceae</taxon>
        <taxon>Parmales</taxon>
        <taxon>Triparmaceae</taxon>
        <taxon>Triparma</taxon>
    </lineage>
</organism>
<keyword evidence="3" id="KW-1133">Transmembrane helix</keyword>
<reference evidence="7" key="1">
    <citation type="journal article" date="2023" name="Commun. Biol.">
        <title>Genome analysis of Parmales, the sister group of diatoms, reveals the evolutionary specialization of diatoms from phago-mixotrophs to photoautotrophs.</title>
        <authorList>
            <person name="Ban H."/>
            <person name="Sato S."/>
            <person name="Yoshikawa S."/>
            <person name="Yamada K."/>
            <person name="Nakamura Y."/>
            <person name="Ichinomiya M."/>
            <person name="Sato N."/>
            <person name="Blanc-Mathieu R."/>
            <person name="Endo H."/>
            <person name="Kuwata A."/>
            <person name="Ogata H."/>
        </authorList>
    </citation>
    <scope>NUCLEOTIDE SEQUENCE [LARGE SCALE GENOMIC DNA]</scope>
</reference>
<evidence type="ECO:0000259" key="5">
    <source>
        <dbReference type="Pfam" id="PF08806"/>
    </source>
</evidence>
<evidence type="ECO:0000256" key="1">
    <source>
        <dbReference type="ARBA" id="ARBA00005742"/>
    </source>
</evidence>
<dbReference type="InterPro" id="IPR038219">
    <property type="entry name" value="Sep15/SelM_sf"/>
</dbReference>
<accession>A0A9W7G014</accession>
<evidence type="ECO:0000256" key="2">
    <source>
        <dbReference type="SAM" id="MobiDB-lite"/>
    </source>
</evidence>
<dbReference type="EMBL" id="BRYA01000621">
    <property type="protein sequence ID" value="GMI26038.1"/>
    <property type="molecule type" value="Genomic_DNA"/>
</dbReference>
<sequence length="230" mass="24279">MLKRTPYSHILILITLLLSLLSLNGLPEVKRFVRNLPGGDCKSCTTTGEHASLYPDLKVTFIRGENPDLHIFQDGKEVEVIHLDAHTTDSVHSLLQSKGLQTREVMEKLGGGAGGGGGEGGGEVMEKMEVVKGRVEEAVQQKVFGGKVSDPMFENSSGPRPGRLGKSAGGSEIPGFILIFGAVAGVAFLLVVKKGGRRGGGSEISDVGGGENELMESRGGVMRKRGGQEV</sequence>
<feature type="signal peptide" evidence="4">
    <location>
        <begin position="1"/>
        <end position="25"/>
    </location>
</feature>